<proteinExistence type="predicted"/>
<evidence type="ECO:0000313" key="2">
    <source>
        <dbReference type="EMBL" id="KFN41594.1"/>
    </source>
</evidence>
<feature type="non-terminal residue" evidence="2">
    <location>
        <position position="300"/>
    </location>
</feature>
<comment type="caution">
    <text evidence="2">The sequence shown here is derived from an EMBL/GenBank/DDBJ whole genome shotgun (WGS) entry which is preliminary data.</text>
</comment>
<dbReference type="eggNOG" id="COG1109">
    <property type="taxonomic scope" value="Bacteria"/>
</dbReference>
<evidence type="ECO:0000256" key="1">
    <source>
        <dbReference type="SAM" id="MobiDB-lite"/>
    </source>
</evidence>
<dbReference type="STRING" id="1384054.N790_12385"/>
<name>A0A091ARI2_9GAMM</name>
<feature type="region of interest" description="Disordered" evidence="1">
    <location>
        <begin position="262"/>
        <end position="300"/>
    </location>
</feature>
<sequence>MKKLAINSIKPAWALAALALLAAAWFGWNGWQATASGQLQAGSDSLRASVGTQATAALQSAVEQLESRRVKIALATALQRDDTEAASKLITDGWSGVEAVEWHDPGLETGYADPKAFGYGKLGVLELALQDNATRAAVVMDAGGPRLALAAPVLADGRVLTLAYVRLPLETLTAPIEAAALTDKTYLALRQGRHSVVERGDAALANGAEFGAVKLPGTQLRVVSAAPVSDGASSAMTEFLLSGLCLVVAAGLVLQPRLKGLRRRPAGEAAEEDAGAGPTLAELQSAGKLQPPEPAPTTAA</sequence>
<reference evidence="2 3" key="1">
    <citation type="submission" date="2013-09" db="EMBL/GenBank/DDBJ databases">
        <title>Genome sequencing of Arenimonas malthae.</title>
        <authorList>
            <person name="Chen F."/>
            <person name="Wang G."/>
        </authorList>
    </citation>
    <scope>NUCLEOTIDE SEQUENCE [LARGE SCALE GENOMIC DNA]</scope>
    <source>
        <strain evidence="2 3">CC-JY-1</strain>
    </source>
</reference>
<gene>
    <name evidence="2" type="ORF">N790_12385</name>
</gene>
<dbReference type="Proteomes" id="UP000029392">
    <property type="component" value="Unassembled WGS sequence"/>
</dbReference>
<evidence type="ECO:0000313" key="3">
    <source>
        <dbReference type="Proteomes" id="UP000029392"/>
    </source>
</evidence>
<protein>
    <recommendedName>
        <fullName evidence="4">Double Cache domain-containing protein</fullName>
    </recommendedName>
</protein>
<keyword evidence="3" id="KW-1185">Reference proteome</keyword>
<dbReference type="AlphaFoldDB" id="A0A091ARI2"/>
<accession>A0A091ARI2</accession>
<evidence type="ECO:0008006" key="4">
    <source>
        <dbReference type="Google" id="ProtNLM"/>
    </source>
</evidence>
<organism evidence="2 3">
    <name type="scientific">Arenimonas malthae CC-JY-1</name>
    <dbReference type="NCBI Taxonomy" id="1384054"/>
    <lineage>
        <taxon>Bacteria</taxon>
        <taxon>Pseudomonadati</taxon>
        <taxon>Pseudomonadota</taxon>
        <taxon>Gammaproteobacteria</taxon>
        <taxon>Lysobacterales</taxon>
        <taxon>Lysobacteraceae</taxon>
        <taxon>Arenimonas</taxon>
    </lineage>
</organism>
<dbReference type="EMBL" id="AVCH01000218">
    <property type="protein sequence ID" value="KFN41594.1"/>
    <property type="molecule type" value="Genomic_DNA"/>
</dbReference>
<feature type="compositionally biased region" description="Pro residues" evidence="1">
    <location>
        <begin position="291"/>
        <end position="300"/>
    </location>
</feature>